<keyword evidence="6" id="KW-0378">Hydrolase</keyword>
<dbReference type="PANTHER" id="PTHR46193:SF18">
    <property type="entry name" value="HEXITOL PHOSPHATASE B"/>
    <property type="match status" value="1"/>
</dbReference>
<dbReference type="InterPro" id="IPR051600">
    <property type="entry name" value="Beta-PGM-like"/>
</dbReference>
<evidence type="ECO:0000313" key="6">
    <source>
        <dbReference type="EMBL" id="AOV60558.1"/>
    </source>
</evidence>
<reference evidence="7 8" key="1">
    <citation type="journal article" date="2016" name="Virology">
        <title>The genomic content and context of auxiliary metabolic genes in marine cyanomyoviruses.</title>
        <authorList>
            <person name="Crummett L.T."/>
            <person name="Puxty R.J."/>
            <person name="Weihe C."/>
            <person name="Marston M.F."/>
            <person name="Martiny J.B."/>
        </authorList>
    </citation>
    <scope>NUCLEOTIDE SEQUENCE [LARGE SCALE GENOMIC DNA]</scope>
    <source>
        <strain evidence="5">0808SB05</strain>
        <strain evidence="6">0908SB82</strain>
    </source>
</reference>
<evidence type="ECO:0000256" key="1">
    <source>
        <dbReference type="ARBA" id="ARBA00001946"/>
    </source>
</evidence>
<comment type="cofactor">
    <cofactor evidence="1">
        <name>Mg(2+)</name>
        <dbReference type="ChEBI" id="CHEBI:18420"/>
    </cofactor>
</comment>
<sequence length="229" mass="26393">MNNIKLCIFDVDGVLVNSRALHYPATRDALAEYGCEYSRDDDDNFGTIPTRHKLHLLAEYSRINSDDLDDIWELKDKFACEYFDNSILLNDQIKPLFDELKSRGMRIALGSNARYTFLEKVVNALGVDDLVDYVTSAQDGRAKPDPYMYTNAMDRFLASPDETIIFEDSEVGRKAAYASGAWVYEVESYDELSIGILNETDCPSSQFKWSKRINRKQTRTNSTLYRKWR</sequence>
<keyword evidence="3" id="KW-0460">Magnesium</keyword>
<name>A0A1D8KPI1_9CAUD</name>
<proteinExistence type="predicted"/>
<dbReference type="Pfam" id="PF00702">
    <property type="entry name" value="Hydrolase"/>
    <property type="match status" value="1"/>
</dbReference>
<evidence type="ECO:0000256" key="3">
    <source>
        <dbReference type="ARBA" id="ARBA00022842"/>
    </source>
</evidence>
<dbReference type="InterPro" id="IPR006439">
    <property type="entry name" value="HAD-SF_hydro_IA"/>
</dbReference>
<dbReference type="EMBL" id="KU686205">
    <property type="protein sequence ID" value="AOV60558.1"/>
    <property type="molecule type" value="Genomic_DNA"/>
</dbReference>
<dbReference type="Proteomes" id="UP000240393">
    <property type="component" value="Segment"/>
</dbReference>
<dbReference type="GO" id="GO:0008801">
    <property type="term" value="F:beta-phosphoglucomutase activity"/>
    <property type="evidence" value="ECO:0007669"/>
    <property type="project" value="UniProtKB-EC"/>
</dbReference>
<evidence type="ECO:0000313" key="5">
    <source>
        <dbReference type="EMBL" id="AOV60330.1"/>
    </source>
</evidence>
<organism evidence="6 8">
    <name type="scientific">Synechococcus phage S-CAM9</name>
    <dbReference type="NCBI Taxonomy" id="1883369"/>
    <lineage>
        <taxon>Viruses</taxon>
        <taxon>Duplodnaviria</taxon>
        <taxon>Heunggongvirae</taxon>
        <taxon>Uroviricota</taxon>
        <taxon>Caudoviricetes</taxon>
        <taxon>Pantevenvirales</taxon>
        <taxon>Kyanoviridae</taxon>
        <taxon>Kanaloavirus</taxon>
        <taxon>Kanaloavirus scam9</taxon>
    </lineage>
</organism>
<dbReference type="SFLD" id="SFLDG01129">
    <property type="entry name" value="C1.5:_HAD__Beta-PGM__Phosphata"/>
    <property type="match status" value="1"/>
</dbReference>
<keyword evidence="2" id="KW-0479">Metal-binding</keyword>
<dbReference type="PRINTS" id="PR00413">
    <property type="entry name" value="HADHALOGNASE"/>
</dbReference>
<evidence type="ECO:0000313" key="7">
    <source>
        <dbReference type="Proteomes" id="UP000240393"/>
    </source>
</evidence>
<dbReference type="EC" id="5.4.2.6" evidence="6"/>
<accession>A0A1D8KPI1</accession>
<dbReference type="NCBIfam" id="TIGR01509">
    <property type="entry name" value="HAD-SF-IA-v3"/>
    <property type="match status" value="1"/>
</dbReference>
<dbReference type="InterPro" id="IPR023214">
    <property type="entry name" value="HAD_sf"/>
</dbReference>
<dbReference type="GO" id="GO:0046872">
    <property type="term" value="F:metal ion binding"/>
    <property type="evidence" value="ECO:0007669"/>
    <property type="project" value="UniProtKB-KW"/>
</dbReference>
<evidence type="ECO:0000256" key="4">
    <source>
        <dbReference type="ARBA" id="ARBA00023277"/>
    </source>
</evidence>
<dbReference type="SUPFAM" id="SSF56784">
    <property type="entry name" value="HAD-like"/>
    <property type="match status" value="1"/>
</dbReference>
<dbReference type="Gene3D" id="3.40.50.1000">
    <property type="entry name" value="HAD superfamily/HAD-like"/>
    <property type="match status" value="1"/>
</dbReference>
<evidence type="ECO:0000313" key="8">
    <source>
        <dbReference type="Proteomes" id="UP000241903"/>
    </source>
</evidence>
<dbReference type="EMBL" id="KU686204">
    <property type="protein sequence ID" value="AOV60330.1"/>
    <property type="molecule type" value="Genomic_DNA"/>
</dbReference>
<dbReference type="Gene3D" id="1.10.150.240">
    <property type="entry name" value="Putative phosphatase, domain 2"/>
    <property type="match status" value="1"/>
</dbReference>
<dbReference type="GO" id="GO:0016787">
    <property type="term" value="F:hydrolase activity"/>
    <property type="evidence" value="ECO:0007669"/>
    <property type="project" value="UniProtKB-KW"/>
</dbReference>
<dbReference type="Proteomes" id="UP000241903">
    <property type="component" value="Segment"/>
</dbReference>
<protein>
    <submittedName>
        <fullName evidence="6">HAD-superfamily hydrolase</fullName>
        <ecNumber evidence="6">5.4.2.6</ecNumber>
    </submittedName>
</protein>
<gene>
    <name evidence="5" type="ORF">S050808_183</name>
    <name evidence="6" type="ORF">S820908_183</name>
</gene>
<dbReference type="PANTHER" id="PTHR46193">
    <property type="entry name" value="6-PHOSPHOGLUCONATE PHOSPHATASE"/>
    <property type="match status" value="1"/>
</dbReference>
<dbReference type="InterPro" id="IPR023198">
    <property type="entry name" value="PGP-like_dom2"/>
</dbReference>
<dbReference type="InterPro" id="IPR036412">
    <property type="entry name" value="HAD-like_sf"/>
</dbReference>
<dbReference type="SFLD" id="SFLDS00003">
    <property type="entry name" value="Haloacid_Dehalogenase"/>
    <property type="match status" value="1"/>
</dbReference>
<keyword evidence="4" id="KW-0119">Carbohydrate metabolism</keyword>
<keyword evidence="6" id="KW-0413">Isomerase</keyword>
<evidence type="ECO:0000256" key="2">
    <source>
        <dbReference type="ARBA" id="ARBA00022723"/>
    </source>
</evidence>